<keyword evidence="3 6" id="KW-0560">Oxidoreductase</keyword>
<dbReference type="PANTHER" id="PTHR48075:SF5">
    <property type="entry name" value="3-HYDROXYBUTYRYL-COA DEHYDROGENASE"/>
    <property type="match status" value="1"/>
</dbReference>
<dbReference type="NCBIfam" id="NF006143">
    <property type="entry name" value="PRK08293.1"/>
    <property type="match status" value="1"/>
</dbReference>
<evidence type="ECO:0000256" key="2">
    <source>
        <dbReference type="ARBA" id="ARBA00009463"/>
    </source>
</evidence>
<comment type="similarity">
    <text evidence="2">Belongs to the 3-hydroxyacyl-CoA dehydrogenase family.</text>
</comment>
<dbReference type="InterPro" id="IPR022694">
    <property type="entry name" value="3-OHacyl-CoA_DH"/>
</dbReference>
<dbReference type="PANTHER" id="PTHR48075">
    <property type="entry name" value="3-HYDROXYACYL-COA DEHYDROGENASE FAMILY PROTEIN"/>
    <property type="match status" value="1"/>
</dbReference>
<comment type="caution">
    <text evidence="6">The sequence shown here is derived from an EMBL/GenBank/DDBJ whole genome shotgun (WGS) entry which is preliminary data.</text>
</comment>
<evidence type="ECO:0000256" key="1">
    <source>
        <dbReference type="ARBA" id="ARBA00005086"/>
    </source>
</evidence>
<dbReference type="Pfam" id="PF02737">
    <property type="entry name" value="3HCDH_N"/>
    <property type="match status" value="1"/>
</dbReference>
<proteinExistence type="inferred from homology"/>
<reference evidence="7" key="1">
    <citation type="journal article" date="2019" name="Int. J. Syst. Evol. Microbiol.">
        <title>The Global Catalogue of Microorganisms (GCM) 10K type strain sequencing project: providing services to taxonomists for standard genome sequencing and annotation.</title>
        <authorList>
            <consortium name="The Broad Institute Genomics Platform"/>
            <consortium name="The Broad Institute Genome Sequencing Center for Infectious Disease"/>
            <person name="Wu L."/>
            <person name="Ma J."/>
        </authorList>
    </citation>
    <scope>NUCLEOTIDE SEQUENCE [LARGE SCALE GENOMIC DNA]</scope>
    <source>
        <strain evidence="7">DFY28</strain>
    </source>
</reference>
<dbReference type="GO" id="GO:0003857">
    <property type="term" value="F:(3S)-3-hydroxyacyl-CoA dehydrogenase (NAD+) activity"/>
    <property type="evidence" value="ECO:0007669"/>
    <property type="project" value="UniProtKB-EC"/>
</dbReference>
<dbReference type="EC" id="1.1.1.35" evidence="6"/>
<name>A0ABW1R3V8_9ACTN</name>
<dbReference type="SUPFAM" id="SSF51735">
    <property type="entry name" value="NAD(P)-binding Rossmann-fold domains"/>
    <property type="match status" value="1"/>
</dbReference>
<evidence type="ECO:0000259" key="5">
    <source>
        <dbReference type="Pfam" id="PF02737"/>
    </source>
</evidence>
<dbReference type="PIRSF" id="PIRSF000105">
    <property type="entry name" value="HCDH"/>
    <property type="match status" value="1"/>
</dbReference>
<dbReference type="Proteomes" id="UP001596098">
    <property type="component" value="Unassembled WGS sequence"/>
</dbReference>
<dbReference type="RefSeq" id="WP_128220868.1">
    <property type="nucleotide sequence ID" value="NZ_CP034929.1"/>
</dbReference>
<dbReference type="InterPro" id="IPR006108">
    <property type="entry name" value="3HC_DH_C"/>
</dbReference>
<organism evidence="6 7">
    <name type="scientific">Nocardioides yefusunii</name>
    <dbReference type="NCBI Taxonomy" id="2500546"/>
    <lineage>
        <taxon>Bacteria</taxon>
        <taxon>Bacillati</taxon>
        <taxon>Actinomycetota</taxon>
        <taxon>Actinomycetes</taxon>
        <taxon>Propionibacteriales</taxon>
        <taxon>Nocardioidaceae</taxon>
        <taxon>Nocardioides</taxon>
    </lineage>
</organism>
<dbReference type="InterPro" id="IPR008927">
    <property type="entry name" value="6-PGluconate_DH-like_C_sf"/>
</dbReference>
<dbReference type="Gene3D" id="1.10.1040.10">
    <property type="entry name" value="N-(1-d-carboxylethyl)-l-norvaline Dehydrogenase, domain 2"/>
    <property type="match status" value="1"/>
</dbReference>
<comment type="pathway">
    <text evidence="1">Lipid metabolism; butanoate metabolism.</text>
</comment>
<dbReference type="Gene3D" id="3.40.50.720">
    <property type="entry name" value="NAD(P)-binding Rossmann-like Domain"/>
    <property type="match status" value="1"/>
</dbReference>
<sequence length="281" mass="29787">MSNLERVTVLGMGVLGSQIAFQAAFSGKQVTAYDISTDAVAAGEQKLAALQDSYRTDLPGAEAKFPATLERLRTTHDLADAVAGADLVIEAVPERLDIKQDLYGKLAAVADPHTLFATNSSTLLPSDIAPSTGRPDKFLALHFANQIWIRNTAEVMPGPDTDPAAVVALTEFAEEIGMVPIVLKKEKAGYVLNSLLVPLLDAAGELLAGGYADVETVDKTWTLATGAPLGPFRIFDVVGLVTAYNIASANPAQQEFAALLKRDYIDQGKTGVATGEGFYTY</sequence>
<dbReference type="InterPro" id="IPR036291">
    <property type="entry name" value="NAD(P)-bd_dom_sf"/>
</dbReference>
<dbReference type="Pfam" id="PF00725">
    <property type="entry name" value="3HCDH"/>
    <property type="match status" value="1"/>
</dbReference>
<feature type="domain" description="3-hydroxyacyl-CoA dehydrogenase C-terminal" evidence="4">
    <location>
        <begin position="189"/>
        <end position="281"/>
    </location>
</feature>
<dbReference type="EMBL" id="JBHSQI010000012">
    <property type="protein sequence ID" value="MFC6155026.1"/>
    <property type="molecule type" value="Genomic_DNA"/>
</dbReference>
<gene>
    <name evidence="6" type="ORF">ACFPWU_15280</name>
</gene>
<protein>
    <submittedName>
        <fullName evidence="6">3-hydroxyacyl-CoA dehydrogenase</fullName>
        <ecNumber evidence="6">1.1.1.35</ecNumber>
    </submittedName>
</protein>
<accession>A0ABW1R3V8</accession>
<evidence type="ECO:0000256" key="3">
    <source>
        <dbReference type="ARBA" id="ARBA00023002"/>
    </source>
</evidence>
<keyword evidence="7" id="KW-1185">Reference proteome</keyword>
<dbReference type="InterPro" id="IPR013328">
    <property type="entry name" value="6PGD_dom2"/>
</dbReference>
<feature type="domain" description="3-hydroxyacyl-CoA dehydrogenase NAD binding" evidence="5">
    <location>
        <begin position="7"/>
        <end position="184"/>
    </location>
</feature>
<evidence type="ECO:0000259" key="4">
    <source>
        <dbReference type="Pfam" id="PF00725"/>
    </source>
</evidence>
<evidence type="ECO:0000313" key="7">
    <source>
        <dbReference type="Proteomes" id="UP001596098"/>
    </source>
</evidence>
<dbReference type="SUPFAM" id="SSF48179">
    <property type="entry name" value="6-phosphogluconate dehydrogenase C-terminal domain-like"/>
    <property type="match status" value="1"/>
</dbReference>
<dbReference type="InterPro" id="IPR006176">
    <property type="entry name" value="3-OHacyl-CoA_DH_NAD-bd"/>
</dbReference>
<evidence type="ECO:0000313" key="6">
    <source>
        <dbReference type="EMBL" id="MFC6155026.1"/>
    </source>
</evidence>